<evidence type="ECO:0000313" key="2">
    <source>
        <dbReference type="EMBL" id="GAB1301418.1"/>
    </source>
</evidence>
<feature type="signal peptide" evidence="1">
    <location>
        <begin position="1"/>
        <end position="20"/>
    </location>
</feature>
<comment type="caution">
    <text evidence="2">The sequence shown here is derived from an EMBL/GenBank/DDBJ whole genome shotgun (WGS) entry which is preliminary data.</text>
</comment>
<dbReference type="EMBL" id="BAAFST010000018">
    <property type="protein sequence ID" value="GAB1301418.1"/>
    <property type="molecule type" value="Genomic_DNA"/>
</dbReference>
<dbReference type="Proteomes" id="UP001623349">
    <property type="component" value="Unassembled WGS sequence"/>
</dbReference>
<name>A0ABQ0FQ91_APOSI</name>
<proteinExistence type="predicted"/>
<feature type="chain" id="PRO_5045943687" evidence="1">
    <location>
        <begin position="21"/>
        <end position="35"/>
    </location>
</feature>
<accession>A0ABQ0FQ91</accession>
<keyword evidence="1" id="KW-0732">Signal</keyword>
<gene>
    <name evidence="2" type="ORF">APTSU1_001665600</name>
</gene>
<organism evidence="2 3">
    <name type="scientific">Apodemus speciosus</name>
    <name type="common">Large Japanese field mouse</name>
    <dbReference type="NCBI Taxonomy" id="105296"/>
    <lineage>
        <taxon>Eukaryota</taxon>
        <taxon>Metazoa</taxon>
        <taxon>Chordata</taxon>
        <taxon>Craniata</taxon>
        <taxon>Vertebrata</taxon>
        <taxon>Euteleostomi</taxon>
        <taxon>Mammalia</taxon>
        <taxon>Eutheria</taxon>
        <taxon>Euarchontoglires</taxon>
        <taxon>Glires</taxon>
        <taxon>Rodentia</taxon>
        <taxon>Myomorpha</taxon>
        <taxon>Muroidea</taxon>
        <taxon>Muridae</taxon>
        <taxon>Murinae</taxon>
        <taxon>Apodemus</taxon>
    </lineage>
</organism>
<evidence type="ECO:0000313" key="3">
    <source>
        <dbReference type="Proteomes" id="UP001623349"/>
    </source>
</evidence>
<evidence type="ECO:0000256" key="1">
    <source>
        <dbReference type="SAM" id="SignalP"/>
    </source>
</evidence>
<keyword evidence="3" id="KW-1185">Reference proteome</keyword>
<protein>
    <submittedName>
        <fullName evidence="2">Predicted gene 11032</fullName>
    </submittedName>
</protein>
<reference evidence="2 3" key="1">
    <citation type="submission" date="2024-08" db="EMBL/GenBank/DDBJ databases">
        <title>The draft genome of Apodemus speciosus.</title>
        <authorList>
            <person name="Nabeshima K."/>
            <person name="Suzuki S."/>
            <person name="Onuma M."/>
        </authorList>
    </citation>
    <scope>NUCLEOTIDE SEQUENCE [LARGE SCALE GENOMIC DNA]</scope>
    <source>
        <strain evidence="2">IB14-021</strain>
    </source>
</reference>
<sequence>MTGFLCIALAVLELCRPGWPRTQKSACLCLPTWLV</sequence>